<dbReference type="PROSITE" id="PS50948">
    <property type="entry name" value="PAN"/>
    <property type="match status" value="1"/>
</dbReference>
<dbReference type="PROSITE" id="PS00022">
    <property type="entry name" value="EGF_1"/>
    <property type="match status" value="2"/>
</dbReference>
<comment type="caution">
    <text evidence="1">Lacks conserved residue(s) required for the propagation of feature annotation.</text>
</comment>
<dbReference type="InterPro" id="IPR000742">
    <property type="entry name" value="EGF"/>
</dbReference>
<dbReference type="Pfam" id="PF00024">
    <property type="entry name" value="PAN_1"/>
    <property type="match status" value="1"/>
</dbReference>
<feature type="disulfide bond" evidence="1">
    <location>
        <begin position="143"/>
        <end position="152"/>
    </location>
</feature>
<dbReference type="InterPro" id="IPR051830">
    <property type="entry name" value="NOTCH_homolog"/>
</dbReference>
<feature type="disulfide bond" evidence="1">
    <location>
        <begin position="46"/>
        <end position="56"/>
    </location>
</feature>
<dbReference type="Proteomes" id="UP000695022">
    <property type="component" value="Unplaced"/>
</dbReference>
<evidence type="ECO:0000256" key="1">
    <source>
        <dbReference type="PROSITE-ProRule" id="PRU00076"/>
    </source>
</evidence>
<evidence type="ECO:0000256" key="2">
    <source>
        <dbReference type="SAM" id="MobiDB-lite"/>
    </source>
</evidence>
<protein>
    <submittedName>
        <fullName evidence="6">Neurogenic locus Notch protein-like</fullName>
    </submittedName>
</protein>
<feature type="domain" description="EGF-like" evidence="3">
    <location>
        <begin position="42"/>
        <end position="79"/>
    </location>
</feature>
<dbReference type="PROSITE" id="PS50026">
    <property type="entry name" value="EGF_3"/>
    <property type="match status" value="2"/>
</dbReference>
<dbReference type="SUPFAM" id="SSF57196">
    <property type="entry name" value="EGF/Laminin"/>
    <property type="match status" value="1"/>
</dbReference>
<sequence length="243" mass="26349">MCPCGSESRAEDCDTTSTERPQGHEQCSTLNCNSGVFGVMCEINPCSTLDCNNGTCLVDPGLYDPFCHCPQGVFGVMCEMNPCSTLDCNTGTCVVDPISFKASCVCPTGIAGDACEIDPCEGVECTFGTCVVDPLYFNTSCECPPGFGGLDCSEFVADCPSVPGYLILFQMFLNSRADAIRLKKSDIVVCAEYCNSNPTRCLSFDYNFKSKMCDLSLDEQTDMAITMATLQPNKNMCYYEKLE</sequence>
<name>A0ABM1ETS3_PRICU</name>
<dbReference type="RefSeq" id="XP_014675594.1">
    <property type="nucleotide sequence ID" value="XM_014820108.1"/>
</dbReference>
<gene>
    <name evidence="6" type="primary">LOC106815620</name>
</gene>
<proteinExistence type="predicted"/>
<feature type="disulfide bond" evidence="1">
    <location>
        <begin position="120"/>
        <end position="130"/>
    </location>
</feature>
<dbReference type="SMART" id="SM00181">
    <property type="entry name" value="EGF"/>
    <property type="match status" value="3"/>
</dbReference>
<keyword evidence="5" id="KW-1185">Reference proteome</keyword>
<evidence type="ECO:0000313" key="5">
    <source>
        <dbReference type="Proteomes" id="UP000695022"/>
    </source>
</evidence>
<evidence type="ECO:0000313" key="6">
    <source>
        <dbReference type="RefSeq" id="XP_014675594.1"/>
    </source>
</evidence>
<keyword evidence="1" id="KW-1015">Disulfide bond</keyword>
<dbReference type="InterPro" id="IPR003609">
    <property type="entry name" value="Pan_app"/>
</dbReference>
<feature type="domain" description="Apple" evidence="4">
    <location>
        <begin position="159"/>
        <end position="243"/>
    </location>
</feature>
<dbReference type="PROSITE" id="PS01186">
    <property type="entry name" value="EGF_2"/>
    <property type="match status" value="1"/>
</dbReference>
<feature type="disulfide bond" evidence="1">
    <location>
        <begin position="69"/>
        <end position="78"/>
    </location>
</feature>
<evidence type="ECO:0000259" key="3">
    <source>
        <dbReference type="PROSITE" id="PS50026"/>
    </source>
</evidence>
<dbReference type="PANTHER" id="PTHR24033:SF151">
    <property type="entry name" value="NOTCH 2"/>
    <property type="match status" value="1"/>
</dbReference>
<feature type="domain" description="EGF-like" evidence="3">
    <location>
        <begin position="116"/>
        <end position="153"/>
    </location>
</feature>
<feature type="region of interest" description="Disordered" evidence="2">
    <location>
        <begin position="1"/>
        <end position="21"/>
    </location>
</feature>
<dbReference type="GeneID" id="106815620"/>
<evidence type="ECO:0000259" key="4">
    <source>
        <dbReference type="PROSITE" id="PS50948"/>
    </source>
</evidence>
<reference evidence="6" key="1">
    <citation type="submission" date="2025-08" db="UniProtKB">
        <authorList>
            <consortium name="RefSeq"/>
        </authorList>
    </citation>
    <scope>IDENTIFICATION</scope>
</reference>
<keyword evidence="1" id="KW-0245">EGF-like domain</keyword>
<dbReference type="Gene3D" id="2.10.25.10">
    <property type="entry name" value="Laminin"/>
    <property type="match status" value="1"/>
</dbReference>
<dbReference type="Gene3D" id="3.50.4.10">
    <property type="entry name" value="Hepatocyte Growth Factor"/>
    <property type="match status" value="1"/>
</dbReference>
<dbReference type="PANTHER" id="PTHR24033">
    <property type="entry name" value="EGF-LIKE DOMAIN-CONTAINING PROTEIN"/>
    <property type="match status" value="1"/>
</dbReference>
<dbReference type="SUPFAM" id="SSF57414">
    <property type="entry name" value="Hairpin loop containing domain-like"/>
    <property type="match status" value="1"/>
</dbReference>
<organism evidence="5 6">
    <name type="scientific">Priapulus caudatus</name>
    <name type="common">Priapulid worm</name>
    <dbReference type="NCBI Taxonomy" id="37621"/>
    <lineage>
        <taxon>Eukaryota</taxon>
        <taxon>Metazoa</taxon>
        <taxon>Ecdysozoa</taxon>
        <taxon>Scalidophora</taxon>
        <taxon>Priapulida</taxon>
        <taxon>Priapulimorpha</taxon>
        <taxon>Priapulimorphida</taxon>
        <taxon>Priapulidae</taxon>
        <taxon>Priapulus</taxon>
    </lineage>
</organism>
<accession>A0ABM1ETS3</accession>